<keyword evidence="3" id="KW-1185">Reference proteome</keyword>
<organism evidence="2 3">
    <name type="scientific">Aerophototrophica crusticola</name>
    <dbReference type="NCBI Taxonomy" id="1709002"/>
    <lineage>
        <taxon>Bacteria</taxon>
        <taxon>Pseudomonadati</taxon>
        <taxon>Pseudomonadota</taxon>
        <taxon>Alphaproteobacteria</taxon>
        <taxon>Rhodospirillales</taxon>
        <taxon>Rhodospirillaceae</taxon>
        <taxon>Aerophototrophica</taxon>
    </lineage>
</organism>
<evidence type="ECO:0000256" key="1">
    <source>
        <dbReference type="SAM" id="Phobius"/>
    </source>
</evidence>
<evidence type="ECO:0000313" key="3">
    <source>
        <dbReference type="Proteomes" id="UP000501891"/>
    </source>
</evidence>
<proteinExistence type="predicted"/>
<dbReference type="Proteomes" id="UP000501891">
    <property type="component" value="Chromosome"/>
</dbReference>
<evidence type="ECO:0000313" key="2">
    <source>
        <dbReference type="EMBL" id="QJE74035.1"/>
    </source>
</evidence>
<keyword evidence="1" id="KW-0812">Transmembrane</keyword>
<keyword evidence="1" id="KW-1133">Transmembrane helix</keyword>
<accession>A0A858R999</accession>
<gene>
    <name evidence="2" type="ORF">HHL28_13875</name>
</gene>
<dbReference type="AlphaFoldDB" id="A0A858R999"/>
<evidence type="ECO:0008006" key="4">
    <source>
        <dbReference type="Google" id="ProtNLM"/>
    </source>
</evidence>
<feature type="transmembrane region" description="Helical" evidence="1">
    <location>
        <begin position="64"/>
        <end position="88"/>
    </location>
</feature>
<reference evidence="2" key="1">
    <citation type="submission" date="2020-04" db="EMBL/GenBank/DDBJ databases">
        <title>A desert anoxygenic phototrophic bacterium fixes CO2 using RubisCO under aerobic conditions.</title>
        <authorList>
            <person name="Tang K."/>
        </authorList>
    </citation>
    <scope>NUCLEOTIDE SEQUENCE [LARGE SCALE GENOMIC DNA]</scope>
    <source>
        <strain evidence="2">MIMtkB3</strain>
    </source>
</reference>
<protein>
    <recommendedName>
        <fullName evidence="4">DUF998 domain-containing protein</fullName>
    </recommendedName>
</protein>
<sequence>MLATMPTDLSLPAATIPPHHRTAPWLYAVGVAAPLAAVAVVTLLGADPKWTLRDPAGAGGLPPYAGFFSNLGVLAWWAAAVACVLAALVVRWGQNRRDSLADAAAAGGGLSAVLALDDLLLVHEALLPLYVGLDERWALAAYGTGALAYLWRFRAVHLRMETGLMAASIALLAASLVVDLMELDGAKALLLEDGAKFGGICAWALYHLRLAWTLLAGRA</sequence>
<feature type="transmembrane region" description="Helical" evidence="1">
    <location>
        <begin position="136"/>
        <end position="152"/>
    </location>
</feature>
<keyword evidence="1" id="KW-0472">Membrane</keyword>
<name>A0A858R999_9PROT</name>
<dbReference type="EMBL" id="CP051775">
    <property type="protein sequence ID" value="QJE74035.1"/>
    <property type="molecule type" value="Genomic_DNA"/>
</dbReference>
<feature type="transmembrane region" description="Helical" evidence="1">
    <location>
        <begin position="100"/>
        <end position="116"/>
    </location>
</feature>
<dbReference type="KEGG" id="acru:HHL28_13875"/>
<feature type="transmembrane region" description="Helical" evidence="1">
    <location>
        <begin position="25"/>
        <end position="44"/>
    </location>
</feature>